<organism evidence="3 6">
    <name type="scientific">Sarcoptes scabiei</name>
    <name type="common">Itch mite</name>
    <name type="synonym">Acarus scabiei</name>
    <dbReference type="NCBI Taxonomy" id="52283"/>
    <lineage>
        <taxon>Eukaryota</taxon>
        <taxon>Metazoa</taxon>
        <taxon>Ecdysozoa</taxon>
        <taxon>Arthropoda</taxon>
        <taxon>Chelicerata</taxon>
        <taxon>Arachnida</taxon>
        <taxon>Acari</taxon>
        <taxon>Acariformes</taxon>
        <taxon>Sarcoptiformes</taxon>
        <taxon>Astigmata</taxon>
        <taxon>Psoroptidia</taxon>
        <taxon>Sarcoptoidea</taxon>
        <taxon>Sarcoptidae</taxon>
        <taxon>Sarcoptinae</taxon>
        <taxon>Sarcoptes</taxon>
    </lineage>
</organism>
<reference evidence="3 6" key="1">
    <citation type="journal article" date="2015" name="Parasit. Vectors">
        <title>Draft genome of the scabies mite.</title>
        <authorList>
            <person name="Rider S.D.Jr."/>
            <person name="Morgan M.S."/>
            <person name="Arlian L.G."/>
        </authorList>
    </citation>
    <scope>NUCLEOTIDE SEQUENCE [LARGE SCALE GENOMIC DNA]</scope>
    <source>
        <strain evidence="3">Arlian Lab</strain>
    </source>
</reference>
<name>A0A131ZWU4_SARSC</name>
<sequence>METINSNKNRESNKSQKTKQIKFESKPLLVPRFDPTKLECTKYERCLNTDESVDFETVEEDRSKTNESCYYQVESNLKNLFENQTSEFKISSLLDSNCDDIETRIENETFEKDLNNYDSYRHRGLDSKTKSTFPTEQTRTKESRPQNPSKFFIDLEDNRLIDQEPFYSEELVAKICKDSEQRRLRMIRTLSLRKKFAIKNIKTEEKYKKRLHKKFIPNSKHRYPNRFKVYSK</sequence>
<feature type="region of interest" description="Disordered" evidence="1">
    <location>
        <begin position="121"/>
        <end position="148"/>
    </location>
</feature>
<dbReference type="EnsemblMetazoa" id="SSS_5515s_mrna">
    <property type="protein sequence ID" value="KAF7491657.1"/>
    <property type="gene ID" value="SSS_5515"/>
</dbReference>
<dbReference type="OrthoDB" id="6430255at2759"/>
<evidence type="ECO:0000313" key="3">
    <source>
        <dbReference type="EMBL" id="KPM03131.1"/>
    </source>
</evidence>
<accession>A0A131ZWU4</accession>
<reference evidence="4" key="4">
    <citation type="submission" date="2022-06" db="UniProtKB">
        <authorList>
            <consortium name="EnsemblMetazoa"/>
        </authorList>
    </citation>
    <scope>IDENTIFICATION</scope>
</reference>
<evidence type="ECO:0000256" key="1">
    <source>
        <dbReference type="SAM" id="MobiDB-lite"/>
    </source>
</evidence>
<reference evidence="2" key="3">
    <citation type="submission" date="2020-01" db="EMBL/GenBank/DDBJ databases">
        <authorList>
            <person name="Korhonen P.K.K."/>
            <person name="Guangxu M.G."/>
            <person name="Wang T.W."/>
            <person name="Stroehlein A.J.S."/>
            <person name="Young N.D."/>
            <person name="Ang C.-S.A."/>
            <person name="Fernando D.W.F."/>
            <person name="Lu H.L."/>
            <person name="Taylor S.T."/>
            <person name="Ehtesham M.E.M."/>
            <person name="Najaraj S.H.N."/>
            <person name="Harsha G.H.G."/>
            <person name="Madugundu A.M."/>
            <person name="Renuse S.R."/>
            <person name="Holt D.H."/>
            <person name="Pandey A.P."/>
            <person name="Papenfuss A.P."/>
            <person name="Gasser R.B.G."/>
            <person name="Fischer K.F."/>
        </authorList>
    </citation>
    <scope>NUCLEOTIDE SEQUENCE</scope>
    <source>
        <strain evidence="2">SSS_KF_BRIS2020</strain>
    </source>
</reference>
<dbReference type="Proteomes" id="UP000070412">
    <property type="component" value="Unassembled WGS sequence"/>
</dbReference>
<evidence type="ECO:0000313" key="5">
    <source>
        <dbReference type="Proteomes" id="UP000070412"/>
    </source>
</evidence>
<proteinExistence type="predicted"/>
<reference evidence="5" key="2">
    <citation type="journal article" date="2020" name="PLoS Negl. Trop. Dis.">
        <title>High-quality nuclear genome for Sarcoptes scabiei-A critical resource for a neglected parasite.</title>
        <authorList>
            <person name="Korhonen P.K."/>
            <person name="Gasser R.B."/>
            <person name="Ma G."/>
            <person name="Wang T."/>
            <person name="Stroehlein A.J."/>
            <person name="Young N.D."/>
            <person name="Ang C.S."/>
            <person name="Fernando D.D."/>
            <person name="Lu H.C."/>
            <person name="Taylor S."/>
            <person name="Reynolds S.L."/>
            <person name="Mofiz E."/>
            <person name="Najaraj S.H."/>
            <person name="Gowda H."/>
            <person name="Madugundu A."/>
            <person name="Renuse S."/>
            <person name="Holt D."/>
            <person name="Pandey A."/>
            <person name="Papenfuss A.T."/>
            <person name="Fischer K."/>
        </authorList>
    </citation>
    <scope>NUCLEOTIDE SEQUENCE [LARGE SCALE GENOMIC DNA]</scope>
</reference>
<evidence type="ECO:0000313" key="4">
    <source>
        <dbReference type="EnsemblMetazoa" id="KAF7491657.1"/>
    </source>
</evidence>
<dbReference type="VEuPathDB" id="VectorBase:SSCA006994"/>
<evidence type="ECO:0000313" key="2">
    <source>
        <dbReference type="EMBL" id="KAF7491657.1"/>
    </source>
</evidence>
<protein>
    <submittedName>
        <fullName evidence="3 4">Uncharacterized protein</fullName>
    </submittedName>
</protein>
<dbReference type="AlphaFoldDB" id="A0A131ZWU4"/>
<dbReference type="Proteomes" id="UP000616769">
    <property type="component" value="Unassembled WGS sequence"/>
</dbReference>
<dbReference type="EMBL" id="JXLN01004176">
    <property type="protein sequence ID" value="KPM03131.1"/>
    <property type="molecule type" value="Genomic_DNA"/>
</dbReference>
<keyword evidence="5" id="KW-1185">Reference proteome</keyword>
<dbReference type="EMBL" id="WVUK01000058">
    <property type="protein sequence ID" value="KAF7491657.1"/>
    <property type="molecule type" value="Genomic_DNA"/>
</dbReference>
<gene>
    <name evidence="3" type="ORF">QR98_0015610</name>
    <name evidence="2" type="ORF">SSS_5515</name>
</gene>
<evidence type="ECO:0000313" key="6">
    <source>
        <dbReference type="Proteomes" id="UP000616769"/>
    </source>
</evidence>
<feature type="region of interest" description="Disordered" evidence="1">
    <location>
        <begin position="1"/>
        <end position="20"/>
    </location>
</feature>